<dbReference type="Proteomes" id="UP001604277">
    <property type="component" value="Unassembled WGS sequence"/>
</dbReference>
<keyword evidence="1" id="KW-0808">Transferase</keyword>
<dbReference type="Gene3D" id="3.30.200.20">
    <property type="entry name" value="Phosphorylase Kinase, domain 1"/>
    <property type="match status" value="1"/>
</dbReference>
<evidence type="ECO:0000313" key="7">
    <source>
        <dbReference type="Proteomes" id="UP001604277"/>
    </source>
</evidence>
<dbReference type="PANTHER" id="PTHR47989">
    <property type="entry name" value="OS01G0750732 PROTEIN"/>
    <property type="match status" value="1"/>
</dbReference>
<evidence type="ECO:0000313" key="6">
    <source>
        <dbReference type="EMBL" id="KAL2467820.1"/>
    </source>
</evidence>
<dbReference type="InterPro" id="IPR011009">
    <property type="entry name" value="Kinase-like_dom_sf"/>
</dbReference>
<dbReference type="SUPFAM" id="SSF56112">
    <property type="entry name" value="Protein kinase-like (PK-like)"/>
    <property type="match status" value="1"/>
</dbReference>
<feature type="compositionally biased region" description="Polar residues" evidence="4">
    <location>
        <begin position="231"/>
        <end position="260"/>
    </location>
</feature>
<evidence type="ECO:0000256" key="1">
    <source>
        <dbReference type="ARBA" id="ARBA00022527"/>
    </source>
</evidence>
<keyword evidence="2" id="KW-0547">Nucleotide-binding</keyword>
<evidence type="ECO:0000259" key="5">
    <source>
        <dbReference type="PROSITE" id="PS50011"/>
    </source>
</evidence>
<dbReference type="PANTHER" id="PTHR47989:SF14">
    <property type="entry name" value="INACTIVE PROTEIN KINASE SELMODRAFT_444075"/>
    <property type="match status" value="1"/>
</dbReference>
<dbReference type="GO" id="GO:0005524">
    <property type="term" value="F:ATP binding"/>
    <property type="evidence" value="ECO:0007669"/>
    <property type="project" value="UniProtKB-KW"/>
</dbReference>
<dbReference type="GO" id="GO:0004674">
    <property type="term" value="F:protein serine/threonine kinase activity"/>
    <property type="evidence" value="ECO:0007669"/>
    <property type="project" value="UniProtKB-KW"/>
</dbReference>
<keyword evidence="1" id="KW-0723">Serine/threonine-protein kinase</keyword>
<dbReference type="PROSITE" id="PS50011">
    <property type="entry name" value="PROTEIN_KINASE_DOM"/>
    <property type="match status" value="1"/>
</dbReference>
<accession>A0ABD1PV58</accession>
<feature type="region of interest" description="Disordered" evidence="4">
    <location>
        <begin position="231"/>
        <end position="266"/>
    </location>
</feature>
<keyword evidence="3" id="KW-0067">ATP-binding</keyword>
<keyword evidence="7" id="KW-1185">Reference proteome</keyword>
<proteinExistence type="predicted"/>
<comment type="caution">
    <text evidence="6">The sequence shown here is derived from an EMBL/GenBank/DDBJ whole genome shotgun (WGS) entry which is preliminary data.</text>
</comment>
<dbReference type="InterPro" id="IPR000719">
    <property type="entry name" value="Prot_kinase_dom"/>
</dbReference>
<evidence type="ECO:0000256" key="2">
    <source>
        <dbReference type="ARBA" id="ARBA00022741"/>
    </source>
</evidence>
<dbReference type="Gene3D" id="1.10.510.10">
    <property type="entry name" value="Transferase(Phosphotransferase) domain 1"/>
    <property type="match status" value="1"/>
</dbReference>
<dbReference type="Pfam" id="PF07714">
    <property type="entry name" value="PK_Tyr_Ser-Thr"/>
    <property type="match status" value="1"/>
</dbReference>
<protein>
    <submittedName>
        <fullName evidence="6">Protein kinase protein with adenine nucleotide alpha hydrolase-like domain</fullName>
    </submittedName>
</protein>
<reference evidence="7" key="1">
    <citation type="submission" date="2024-07" db="EMBL/GenBank/DDBJ databases">
        <title>Two chromosome-level genome assemblies of Korean endemic species Abeliophyllum distichum and Forsythia ovata (Oleaceae).</title>
        <authorList>
            <person name="Jang H."/>
        </authorList>
    </citation>
    <scope>NUCLEOTIDE SEQUENCE [LARGE SCALE GENOMIC DNA]</scope>
</reference>
<sequence>MEKSENYRDNPHTSAHIVLACDATKDRNTHEFKNTITNIRMQGGIIQAGDKITVLGVVHKILHPMGYQMKIGHGPFFGTHVRAMKEEFSRKIDSYVSMLHHSAEECEADGVEIKAKITVGGPMTKVVAKEVATSNATWVVLDRHLRKELKFYLKHTPCKVALVLDDLSLEVLRPYYSNNDIGNVEHTLFYSLSKPVEPLSDQDNETIADSVFSVNSYESVSALESSNMTKNSSVSVFTPNSNDHSFSSQDESCQSTTSEKSGNDAKVENKYVVSLPMMQKQRSPQISSDSLTKMPKEESIQEFMEYHSGDESIFNAKQEKSGSNAEGENKYAVSPPMMEKQRSSLRSTDMPILSTSNWMNNGLDSIRFCYSKILIATDNFSSDNLLGEGRYGVVYKGQLKDGQLITAKVLKEASTRGSAEFHSEVYALSFARHKNIVMLLGYCCKENLNVLVYEYICNKSLEWHLFDNADRVLEWHQRRSIAIGIAQGLHYLHEKCRGCPIIHQNVRPSQILLTHDFVPMLGDCGLAKWKTDEADMQTQILGTLGYLAPEYTANGNVSVQTDVYAFGVVLIQLISGHRLVDSPSDNRQQSIIQWALPLVQTLALDGLVDPRLGDSYRMYELYHMARTACLCVQTDPTMRPSMGEDTFDAKSNAAEQLETLWLDLENEFMEMIGGVMITDLGGIDTLLPHRRVMNVSYNK</sequence>
<evidence type="ECO:0000256" key="4">
    <source>
        <dbReference type="SAM" id="MobiDB-lite"/>
    </source>
</evidence>
<evidence type="ECO:0000256" key="3">
    <source>
        <dbReference type="ARBA" id="ARBA00022840"/>
    </source>
</evidence>
<dbReference type="PROSITE" id="PS51257">
    <property type="entry name" value="PROKAR_LIPOPROTEIN"/>
    <property type="match status" value="1"/>
</dbReference>
<organism evidence="6 7">
    <name type="scientific">Forsythia ovata</name>
    <dbReference type="NCBI Taxonomy" id="205694"/>
    <lineage>
        <taxon>Eukaryota</taxon>
        <taxon>Viridiplantae</taxon>
        <taxon>Streptophyta</taxon>
        <taxon>Embryophyta</taxon>
        <taxon>Tracheophyta</taxon>
        <taxon>Spermatophyta</taxon>
        <taxon>Magnoliopsida</taxon>
        <taxon>eudicotyledons</taxon>
        <taxon>Gunneridae</taxon>
        <taxon>Pentapetalae</taxon>
        <taxon>asterids</taxon>
        <taxon>lamiids</taxon>
        <taxon>Lamiales</taxon>
        <taxon>Oleaceae</taxon>
        <taxon>Forsythieae</taxon>
        <taxon>Forsythia</taxon>
    </lineage>
</organism>
<dbReference type="AlphaFoldDB" id="A0ABD1PV58"/>
<dbReference type="InterPro" id="IPR001245">
    <property type="entry name" value="Ser-Thr/Tyr_kinase_cat_dom"/>
</dbReference>
<name>A0ABD1PV58_9LAMI</name>
<feature type="domain" description="Protein kinase" evidence="5">
    <location>
        <begin position="380"/>
        <end position="662"/>
    </location>
</feature>
<dbReference type="FunFam" id="3.30.200.20:FF:000162">
    <property type="entry name" value="Adenine nucleotide alpha hydrolase-like domain kinase"/>
    <property type="match status" value="1"/>
</dbReference>
<gene>
    <name evidence="6" type="ORF">Fot_51345</name>
</gene>
<keyword evidence="1" id="KW-0418">Kinase</keyword>
<dbReference type="EMBL" id="JBFOLJ010000017">
    <property type="protein sequence ID" value="KAL2467820.1"/>
    <property type="molecule type" value="Genomic_DNA"/>
</dbReference>